<feature type="chain" id="PRO_5017260125" description="Bacterial surface antigen (D15) domain-containing protein" evidence="6">
    <location>
        <begin position="20"/>
        <end position="765"/>
    </location>
</feature>
<dbReference type="InterPro" id="IPR039910">
    <property type="entry name" value="D15-like"/>
</dbReference>
<evidence type="ECO:0000256" key="5">
    <source>
        <dbReference type="ARBA" id="ARBA00023237"/>
    </source>
</evidence>
<sequence length="765" mass="86973">MNKKIIHLLILAFFFAACSNTKYLHGEEKLYTGAHIKIEKDKSLSSYEKKSIKEEMSALLLPKPNASFLGLRIKLFIYNKTQTAKTKGIKHWLNKKFGEPPVLLSSVDIHKNTEILQNRLQNESYFNANVLGDTIQKKKTGSAIYTIQTGDSYIIDSVIFPKPGNDSILTAIAKASRRTLLKKGNKYNLDIIKNERIRIDSRLKNKGFYYFSPDDILMRVDSTKGNHQVDIYVTLKNTTPEKATKIYRINNIYVYPHYSLRDTSKNLQDAKFYKWYYVVDSSQTIRPIAFENTVQLRPDEVYSRVKHNNSLNRFINLGPYKFVKNTFQEVNKDSAKLDAYYFLTPYKTKSLQLDVLGRTTSANYAGSQININWNNRNAFKGAEALSVTLFGSTDVQFGGQNNGYNVYQAGIQTSISWPRFISPFNFKADNAYIPHTNLTLGYSFNKRIKLYTLNSFTGSFGYQWRENPERTHELNLLNITYVDAANISQLYKDSIASSQNPTLAHVIDKQFTFGPSYSYTVTNTAKNYKRNTYYFNGKVDLSANIYGIASGANIEKGKIKTLFGQPFDQFVKLQTEYRYYHKIGPKSSVAGRIFLGAGLPYGNSNVLPYSDQFFIGGSNSLRGFRARALGPGIYYAGDPNVNGNFYPDESGDVKMEANLEYRPHLFSIVHGALFADAGNIWLYHSNANQPGAEFTNHFISQLAADMGAGLRIDATVLILRIDLGIPIRKPWLPEGQRWVFNQIDFGSSQWRKNNLILNIAIGYPF</sequence>
<dbReference type="Proteomes" id="UP000266118">
    <property type="component" value="Chromosome"/>
</dbReference>
<keyword evidence="5" id="KW-0998">Cell outer membrane</keyword>
<dbReference type="PANTHER" id="PTHR12815:SF47">
    <property type="entry name" value="TRANSLOCATION AND ASSEMBLY MODULE SUBUNIT TAMA"/>
    <property type="match status" value="1"/>
</dbReference>
<reference evidence="8 9" key="1">
    <citation type="submission" date="2018-09" db="EMBL/GenBank/DDBJ databases">
        <title>Arachidicoccus sp. nov., a bacterium isolated from soil.</title>
        <authorList>
            <person name="Weon H.-Y."/>
            <person name="Kwon S.-W."/>
            <person name="Lee S.A."/>
        </authorList>
    </citation>
    <scope>NUCLEOTIDE SEQUENCE [LARGE SCALE GENOMIC DNA]</scope>
    <source>
        <strain evidence="8 9">KIS59-12</strain>
    </source>
</reference>
<dbReference type="GO" id="GO:0019867">
    <property type="term" value="C:outer membrane"/>
    <property type="evidence" value="ECO:0007669"/>
    <property type="project" value="InterPro"/>
</dbReference>
<dbReference type="InterPro" id="IPR000184">
    <property type="entry name" value="Bac_surfAg_D15"/>
</dbReference>
<dbReference type="PANTHER" id="PTHR12815">
    <property type="entry name" value="SORTING AND ASSEMBLY MACHINERY SAMM50 PROTEIN FAMILY MEMBER"/>
    <property type="match status" value="1"/>
</dbReference>
<organism evidence="8 9">
    <name type="scientific">Arachidicoccus soli</name>
    <dbReference type="NCBI Taxonomy" id="2341117"/>
    <lineage>
        <taxon>Bacteria</taxon>
        <taxon>Pseudomonadati</taxon>
        <taxon>Bacteroidota</taxon>
        <taxon>Chitinophagia</taxon>
        <taxon>Chitinophagales</taxon>
        <taxon>Chitinophagaceae</taxon>
        <taxon>Arachidicoccus</taxon>
    </lineage>
</organism>
<keyword evidence="9" id="KW-1185">Reference proteome</keyword>
<dbReference type="Gene3D" id="2.40.160.50">
    <property type="entry name" value="membrane protein fhac: a member of the omp85/tpsb transporter family"/>
    <property type="match status" value="1"/>
</dbReference>
<name>A0A386HSL7_9BACT</name>
<keyword evidence="3 6" id="KW-0732">Signal</keyword>
<keyword evidence="2" id="KW-0812">Transmembrane</keyword>
<feature type="signal peptide" evidence="6">
    <location>
        <begin position="1"/>
        <end position="19"/>
    </location>
</feature>
<evidence type="ECO:0000256" key="3">
    <source>
        <dbReference type="ARBA" id="ARBA00022729"/>
    </source>
</evidence>
<comment type="subcellular location">
    <subcellularLocation>
        <location evidence="1">Membrane</location>
    </subcellularLocation>
</comment>
<evidence type="ECO:0000313" key="8">
    <source>
        <dbReference type="EMBL" id="AYD48659.1"/>
    </source>
</evidence>
<dbReference type="PROSITE" id="PS51257">
    <property type="entry name" value="PROKAR_LIPOPROTEIN"/>
    <property type="match status" value="1"/>
</dbReference>
<dbReference type="EMBL" id="CP032489">
    <property type="protein sequence ID" value="AYD48659.1"/>
    <property type="molecule type" value="Genomic_DNA"/>
</dbReference>
<evidence type="ECO:0000256" key="4">
    <source>
        <dbReference type="ARBA" id="ARBA00023136"/>
    </source>
</evidence>
<dbReference type="Pfam" id="PF01103">
    <property type="entry name" value="Omp85"/>
    <property type="match status" value="1"/>
</dbReference>
<dbReference type="KEGG" id="ark:D6B99_14230"/>
<protein>
    <recommendedName>
        <fullName evidence="7">Bacterial surface antigen (D15) domain-containing protein</fullName>
    </recommendedName>
</protein>
<feature type="domain" description="Bacterial surface antigen (D15)" evidence="7">
    <location>
        <begin position="365"/>
        <end position="741"/>
    </location>
</feature>
<evidence type="ECO:0000256" key="1">
    <source>
        <dbReference type="ARBA" id="ARBA00004370"/>
    </source>
</evidence>
<dbReference type="RefSeq" id="WP_119989623.1">
    <property type="nucleotide sequence ID" value="NZ_CP032489.1"/>
</dbReference>
<proteinExistence type="predicted"/>
<accession>A0A386HSL7</accession>
<evidence type="ECO:0000259" key="7">
    <source>
        <dbReference type="Pfam" id="PF01103"/>
    </source>
</evidence>
<gene>
    <name evidence="8" type="ORF">D6B99_14230</name>
</gene>
<dbReference type="AlphaFoldDB" id="A0A386HSL7"/>
<evidence type="ECO:0000256" key="2">
    <source>
        <dbReference type="ARBA" id="ARBA00022692"/>
    </source>
</evidence>
<evidence type="ECO:0000256" key="6">
    <source>
        <dbReference type="SAM" id="SignalP"/>
    </source>
</evidence>
<dbReference type="OrthoDB" id="9814535at2"/>
<evidence type="ECO:0000313" key="9">
    <source>
        <dbReference type="Proteomes" id="UP000266118"/>
    </source>
</evidence>
<keyword evidence="4" id="KW-0472">Membrane</keyword>